<evidence type="ECO:0000256" key="2">
    <source>
        <dbReference type="SAM" id="Phobius"/>
    </source>
</evidence>
<name>A0ABQ0LLC7_MYCCL</name>
<feature type="compositionally biased region" description="Basic residues" evidence="1">
    <location>
        <begin position="153"/>
        <end position="165"/>
    </location>
</feature>
<organism evidence="3 4">
    <name type="scientific">Mycena chlorophos</name>
    <name type="common">Agaric fungus</name>
    <name type="synonym">Agaricus chlorophos</name>
    <dbReference type="NCBI Taxonomy" id="658473"/>
    <lineage>
        <taxon>Eukaryota</taxon>
        <taxon>Fungi</taxon>
        <taxon>Dikarya</taxon>
        <taxon>Basidiomycota</taxon>
        <taxon>Agaricomycotina</taxon>
        <taxon>Agaricomycetes</taxon>
        <taxon>Agaricomycetidae</taxon>
        <taxon>Agaricales</taxon>
        <taxon>Marasmiineae</taxon>
        <taxon>Mycenaceae</taxon>
        <taxon>Mycena</taxon>
    </lineage>
</organism>
<gene>
    <name evidence="3" type="ORF">MCHLO_08473</name>
</gene>
<feature type="compositionally biased region" description="Basic and acidic residues" evidence="1">
    <location>
        <begin position="166"/>
        <end position="175"/>
    </location>
</feature>
<feature type="compositionally biased region" description="Basic and acidic residues" evidence="1">
    <location>
        <begin position="196"/>
        <end position="205"/>
    </location>
</feature>
<dbReference type="Proteomes" id="UP000815677">
    <property type="component" value="Unassembled WGS sequence"/>
</dbReference>
<reference evidence="3" key="1">
    <citation type="submission" date="2014-09" db="EMBL/GenBank/DDBJ databases">
        <title>Genome sequence of the luminous mushroom Mycena chlorophos for searching fungal bioluminescence genes.</title>
        <authorList>
            <person name="Tanaka Y."/>
            <person name="Kasuga D."/>
            <person name="Oba Y."/>
            <person name="Hase S."/>
            <person name="Sato K."/>
            <person name="Oba Y."/>
            <person name="Sakakibara Y."/>
        </authorList>
    </citation>
    <scope>NUCLEOTIDE SEQUENCE</scope>
</reference>
<keyword evidence="4" id="KW-1185">Reference proteome</keyword>
<evidence type="ECO:0000313" key="4">
    <source>
        <dbReference type="Proteomes" id="UP000815677"/>
    </source>
</evidence>
<proteinExistence type="predicted"/>
<accession>A0ABQ0LLC7</accession>
<feature type="compositionally biased region" description="Basic residues" evidence="1">
    <location>
        <begin position="1"/>
        <end position="11"/>
    </location>
</feature>
<sequence>MPERRRRRQRHVLGPDSCEREETGAGIHIPVERLRPSTSSRRPVYVPPSSPVSSTDILTPLPLAAQSRQDEPFELSGWSSSSLLLNRATTTHESSPSSSDVMRGCVGGRAAQVLDVLTPCPAPPNTSNSSCGVITNRPVFSTHPVSSSSSLAKRTRHKRHRRRREGTRDQQREGPRLPPLIRPATSLSVRSSVVPKRQEWPDEGRSGQAELWLAVHDDVAATVLDVEDGSACTHEHDRMSSTNGGNGVSISFGTVLAAANASASGPGSGAHSEGGAQNGRGKIAYECAEVSCAGRRWCWRQARPAMWTVFALVFPRGPGPSEGTETNGVRRACADNDRLGTGYWSRASPLPFLWLLLSLTTALFLLSFIVPYCFRWSVVAQATLILLRLAASSCTYSSIRDLVADGHFEQDMDWSTYARCGRRTEPSLGAVALQLQGQLVASLNSRRYVGPWDVLDEGGVARPDSEAVLRVSLDGQPD</sequence>
<evidence type="ECO:0000256" key="1">
    <source>
        <dbReference type="SAM" id="MobiDB-lite"/>
    </source>
</evidence>
<dbReference type="EMBL" id="DF847119">
    <property type="protein sequence ID" value="GAT51322.1"/>
    <property type="molecule type" value="Genomic_DNA"/>
</dbReference>
<keyword evidence="2" id="KW-0472">Membrane</keyword>
<keyword evidence="2" id="KW-0812">Transmembrane</keyword>
<feature type="transmembrane region" description="Helical" evidence="2">
    <location>
        <begin position="352"/>
        <end position="372"/>
    </location>
</feature>
<feature type="region of interest" description="Disordered" evidence="1">
    <location>
        <begin position="1"/>
        <end position="57"/>
    </location>
</feature>
<protein>
    <submittedName>
        <fullName evidence="3">Uncharacterized protein</fullName>
    </submittedName>
</protein>
<feature type="region of interest" description="Disordered" evidence="1">
    <location>
        <begin position="142"/>
        <end position="205"/>
    </location>
</feature>
<evidence type="ECO:0000313" key="3">
    <source>
        <dbReference type="EMBL" id="GAT51322.1"/>
    </source>
</evidence>
<keyword evidence="2" id="KW-1133">Transmembrane helix</keyword>